<evidence type="ECO:0000313" key="2">
    <source>
        <dbReference type="EMBL" id="EAU36737.1"/>
    </source>
</evidence>
<dbReference type="RefSeq" id="XP_001212641.1">
    <property type="nucleotide sequence ID" value="XM_001212641.1"/>
</dbReference>
<dbReference type="Pfam" id="PF09995">
    <property type="entry name" value="MPAB_Lcp_cat"/>
    <property type="match status" value="1"/>
</dbReference>
<dbReference type="PANTHER" id="PTHR36151:SF3">
    <property type="entry name" value="ER-BOUND OXYGENASE MPAB_MPAB'_RUBBER OXYGENASE CATALYTIC DOMAIN-CONTAINING PROTEIN"/>
    <property type="match status" value="1"/>
</dbReference>
<accession>Q0CS71</accession>
<dbReference type="STRING" id="341663.Q0CS71"/>
<sequence length="392" mass="43817">MSLDEKHDTLSQATSDLSETHRLDALDQLEVMPHILQEGILFAASGSALLLQAAMPGINNRSSDSQASPNPSNGNLASELGDALQAYLSYIACLVFGTRQEKKTLLDLLARGQPPLRGSEFYSTHQPAQRWVAATLYATATDFYQRVYGRVNYRTAEKAYAEFALLMHCIGLQPGVWPDTRQAFWTYWDDQIEQLSVSAEAHRFAKDLMERGDFPRWVALSKPFLRVLTIEMLPPRIREAYGLKSTAGTRALYRTTMGFSVAVYPALPKSTRRYPWKYYLDELRKHLNVRIRIVQQPLDLLQVVARQQIGEILRVVAAQQHGRALDNGLQVVQRVLAEQLLDAAEDVGQFREQAAAALRRARHDGVGLGVGICAGEGRGGQNEVLENAHFGR</sequence>
<proteinExistence type="predicted"/>
<dbReference type="GO" id="GO:0016491">
    <property type="term" value="F:oxidoreductase activity"/>
    <property type="evidence" value="ECO:0007669"/>
    <property type="project" value="InterPro"/>
</dbReference>
<dbReference type="EMBL" id="CH476597">
    <property type="protein sequence ID" value="EAU36737.1"/>
    <property type="molecule type" value="Genomic_DNA"/>
</dbReference>
<dbReference type="GeneID" id="4317797"/>
<feature type="domain" description="ER-bound oxygenase mpaB/mpaB'/Rubber oxygenase catalytic" evidence="1">
    <location>
        <begin position="34"/>
        <end position="260"/>
    </location>
</feature>
<evidence type="ECO:0000259" key="1">
    <source>
        <dbReference type="Pfam" id="PF09995"/>
    </source>
</evidence>
<dbReference type="OrthoDB" id="4444391at2759"/>
<protein>
    <recommendedName>
        <fullName evidence="1">ER-bound oxygenase mpaB/mpaB'/Rubber oxygenase catalytic domain-containing protein</fullName>
    </recommendedName>
</protein>
<name>Q0CS71_ASPTN</name>
<dbReference type="InterPro" id="IPR018713">
    <property type="entry name" value="MPAB/Lcp_cat_dom"/>
</dbReference>
<dbReference type="eggNOG" id="ENOG502SKT5">
    <property type="taxonomic scope" value="Eukaryota"/>
</dbReference>
<organism evidence="2 3">
    <name type="scientific">Aspergillus terreus (strain NIH 2624 / FGSC A1156)</name>
    <dbReference type="NCBI Taxonomy" id="341663"/>
    <lineage>
        <taxon>Eukaryota</taxon>
        <taxon>Fungi</taxon>
        <taxon>Dikarya</taxon>
        <taxon>Ascomycota</taxon>
        <taxon>Pezizomycotina</taxon>
        <taxon>Eurotiomycetes</taxon>
        <taxon>Eurotiomycetidae</taxon>
        <taxon>Eurotiales</taxon>
        <taxon>Aspergillaceae</taxon>
        <taxon>Aspergillus</taxon>
        <taxon>Aspergillus subgen. Circumdati</taxon>
    </lineage>
</organism>
<dbReference type="HOGENOM" id="CLU_059206_3_0_1"/>
<reference evidence="3" key="1">
    <citation type="submission" date="2005-09" db="EMBL/GenBank/DDBJ databases">
        <title>Annotation of the Aspergillus terreus NIH2624 genome.</title>
        <authorList>
            <person name="Birren B.W."/>
            <person name="Lander E.S."/>
            <person name="Galagan J.E."/>
            <person name="Nusbaum C."/>
            <person name="Devon K."/>
            <person name="Henn M."/>
            <person name="Ma L.-J."/>
            <person name="Jaffe D.B."/>
            <person name="Butler J."/>
            <person name="Alvarez P."/>
            <person name="Gnerre S."/>
            <person name="Grabherr M."/>
            <person name="Kleber M."/>
            <person name="Mauceli E.W."/>
            <person name="Brockman W."/>
            <person name="Rounsley S."/>
            <person name="Young S.K."/>
            <person name="LaButti K."/>
            <person name="Pushparaj V."/>
            <person name="DeCaprio D."/>
            <person name="Crawford M."/>
            <person name="Koehrsen M."/>
            <person name="Engels R."/>
            <person name="Montgomery P."/>
            <person name="Pearson M."/>
            <person name="Howarth C."/>
            <person name="Larson L."/>
            <person name="Luoma S."/>
            <person name="White J."/>
            <person name="Alvarado L."/>
            <person name="Kodira C.D."/>
            <person name="Zeng Q."/>
            <person name="Oleary S."/>
            <person name="Yandava C."/>
            <person name="Denning D.W."/>
            <person name="Nierman W.C."/>
            <person name="Milne T."/>
            <person name="Madden K."/>
        </authorList>
    </citation>
    <scope>NUCLEOTIDE SEQUENCE [LARGE SCALE GENOMIC DNA]</scope>
    <source>
        <strain evidence="3">NIH 2624 / FGSC A1156</strain>
    </source>
</reference>
<gene>
    <name evidence="2" type="ORF">ATEG_03463</name>
</gene>
<dbReference type="AlphaFoldDB" id="Q0CS71"/>
<evidence type="ECO:0000313" key="3">
    <source>
        <dbReference type="Proteomes" id="UP000007963"/>
    </source>
</evidence>
<dbReference type="OMA" id="RYWQESL"/>
<dbReference type="Proteomes" id="UP000007963">
    <property type="component" value="Unassembled WGS sequence"/>
</dbReference>
<dbReference type="PANTHER" id="PTHR36151">
    <property type="entry name" value="BLR2777 PROTEIN"/>
    <property type="match status" value="1"/>
</dbReference>
<dbReference type="VEuPathDB" id="FungiDB:ATEG_03463"/>